<proteinExistence type="predicted"/>
<dbReference type="InterPro" id="IPR012074">
    <property type="entry name" value="GAF_ANTAR"/>
</dbReference>
<dbReference type="AlphaFoldDB" id="A0A6N9YJ07"/>
<dbReference type="GO" id="GO:0016301">
    <property type="term" value="F:kinase activity"/>
    <property type="evidence" value="ECO:0007669"/>
    <property type="project" value="UniProtKB-KW"/>
</dbReference>
<dbReference type="GO" id="GO:0003723">
    <property type="term" value="F:RNA binding"/>
    <property type="evidence" value="ECO:0007669"/>
    <property type="project" value="InterPro"/>
</dbReference>
<dbReference type="Proteomes" id="UP000469185">
    <property type="component" value="Unassembled WGS sequence"/>
</dbReference>
<dbReference type="PIRSF" id="PIRSF036625">
    <property type="entry name" value="GAF_ANTAR"/>
    <property type="match status" value="1"/>
</dbReference>
<keyword evidence="3" id="KW-0805">Transcription regulation</keyword>
<protein>
    <submittedName>
        <fullName evidence="6">GAF and ANTAR domain-containing protein</fullName>
    </submittedName>
</protein>
<dbReference type="Pfam" id="PF03861">
    <property type="entry name" value="ANTAR"/>
    <property type="match status" value="1"/>
</dbReference>
<gene>
    <name evidence="6" type="ORF">G1H11_06410</name>
</gene>
<dbReference type="SUPFAM" id="SSF52172">
    <property type="entry name" value="CheY-like"/>
    <property type="match status" value="1"/>
</dbReference>
<dbReference type="InterPro" id="IPR011006">
    <property type="entry name" value="CheY-like_superfamily"/>
</dbReference>
<dbReference type="SMART" id="SM00065">
    <property type="entry name" value="GAF"/>
    <property type="match status" value="1"/>
</dbReference>
<dbReference type="PROSITE" id="PS50921">
    <property type="entry name" value="ANTAR"/>
    <property type="match status" value="1"/>
</dbReference>
<dbReference type="RefSeq" id="WP_163817266.1">
    <property type="nucleotide sequence ID" value="NZ_JAAGOB010000003.1"/>
</dbReference>
<comment type="caution">
    <text evidence="6">The sequence shown here is derived from an EMBL/GenBank/DDBJ whole genome shotgun (WGS) entry which is preliminary data.</text>
</comment>
<keyword evidence="1" id="KW-0808">Transferase</keyword>
<dbReference type="SUPFAM" id="SSF55781">
    <property type="entry name" value="GAF domain-like"/>
    <property type="match status" value="1"/>
</dbReference>
<keyword evidence="4" id="KW-0804">Transcription</keyword>
<evidence type="ECO:0000259" key="5">
    <source>
        <dbReference type="PROSITE" id="PS50921"/>
    </source>
</evidence>
<sequence>MGDLRPVEFAELAVDLRGDFDLANTVRSIPEHASAYTNCDQASVVVGEHRPVKVASATNSQARHADQLQVELEEGPGAAAMASGQAVVVDDISAGDRWQRWTSQAAELGFTGVISVRLSTKVATIGALNLYVTRPAEFDDDDIRAAEVFARHAALAVDSAHRISTLRRAVDDRTIIGQALGILSQRHGLDATRAYAMLERYAKDEHVGLRDGAEEVIAGRLPAQR</sequence>
<dbReference type="InterPro" id="IPR036388">
    <property type="entry name" value="WH-like_DNA-bd_sf"/>
</dbReference>
<dbReference type="InterPro" id="IPR005561">
    <property type="entry name" value="ANTAR"/>
</dbReference>
<dbReference type="InterPro" id="IPR003018">
    <property type="entry name" value="GAF"/>
</dbReference>
<evidence type="ECO:0000256" key="4">
    <source>
        <dbReference type="ARBA" id="ARBA00023163"/>
    </source>
</evidence>
<evidence type="ECO:0000256" key="3">
    <source>
        <dbReference type="ARBA" id="ARBA00023015"/>
    </source>
</evidence>
<evidence type="ECO:0000313" key="6">
    <source>
        <dbReference type="EMBL" id="NED94942.1"/>
    </source>
</evidence>
<keyword evidence="2" id="KW-0418">Kinase</keyword>
<feature type="domain" description="ANTAR" evidence="5">
    <location>
        <begin position="156"/>
        <end position="217"/>
    </location>
</feature>
<dbReference type="Gene3D" id="1.10.10.10">
    <property type="entry name" value="Winged helix-like DNA-binding domain superfamily/Winged helix DNA-binding domain"/>
    <property type="match status" value="1"/>
</dbReference>
<evidence type="ECO:0000256" key="2">
    <source>
        <dbReference type="ARBA" id="ARBA00022777"/>
    </source>
</evidence>
<dbReference type="Gene3D" id="3.30.450.40">
    <property type="match status" value="1"/>
</dbReference>
<name>A0A6N9YJ07_9ACTN</name>
<evidence type="ECO:0000313" key="7">
    <source>
        <dbReference type="Proteomes" id="UP000469185"/>
    </source>
</evidence>
<organism evidence="6 7">
    <name type="scientific">Phytoactinopolyspora alkaliphila</name>
    <dbReference type="NCBI Taxonomy" id="1783498"/>
    <lineage>
        <taxon>Bacteria</taxon>
        <taxon>Bacillati</taxon>
        <taxon>Actinomycetota</taxon>
        <taxon>Actinomycetes</taxon>
        <taxon>Jiangellales</taxon>
        <taxon>Jiangellaceae</taxon>
        <taxon>Phytoactinopolyspora</taxon>
    </lineage>
</organism>
<reference evidence="6 7" key="1">
    <citation type="submission" date="2020-02" db="EMBL/GenBank/DDBJ databases">
        <authorList>
            <person name="Li X.-J."/>
            <person name="Feng X.-M."/>
        </authorList>
    </citation>
    <scope>NUCLEOTIDE SEQUENCE [LARGE SCALE GENOMIC DNA]</scope>
    <source>
        <strain evidence="6 7">CGMCC 4.7225</strain>
    </source>
</reference>
<accession>A0A6N9YJ07</accession>
<keyword evidence="7" id="KW-1185">Reference proteome</keyword>
<evidence type="ECO:0000256" key="1">
    <source>
        <dbReference type="ARBA" id="ARBA00022679"/>
    </source>
</evidence>
<dbReference type="EMBL" id="JAAGOB010000003">
    <property type="protein sequence ID" value="NED94942.1"/>
    <property type="molecule type" value="Genomic_DNA"/>
</dbReference>
<dbReference type="SMART" id="SM01012">
    <property type="entry name" value="ANTAR"/>
    <property type="match status" value="1"/>
</dbReference>
<dbReference type="Pfam" id="PF13185">
    <property type="entry name" value="GAF_2"/>
    <property type="match status" value="1"/>
</dbReference>
<dbReference type="InterPro" id="IPR029016">
    <property type="entry name" value="GAF-like_dom_sf"/>
</dbReference>